<dbReference type="Pfam" id="PF06764">
    <property type="entry name" value="DUF1223"/>
    <property type="match status" value="1"/>
</dbReference>
<comment type="caution">
    <text evidence="2">The sequence shown here is derived from an EMBL/GenBank/DDBJ whole genome shotgun (WGS) entry which is preliminary data.</text>
</comment>
<dbReference type="InterPro" id="IPR036249">
    <property type="entry name" value="Thioredoxin-like_sf"/>
</dbReference>
<gene>
    <name evidence="2" type="ORF">RGD00_18055</name>
</gene>
<proteinExistence type="predicted"/>
<dbReference type="Proteomes" id="UP001247754">
    <property type="component" value="Unassembled WGS sequence"/>
</dbReference>
<evidence type="ECO:0000256" key="1">
    <source>
        <dbReference type="SAM" id="SignalP"/>
    </source>
</evidence>
<sequence>MHARFSALIGAAVAICAASAGSLAAQSAGPVVVELYTAQGCAACPPADAYFAELAGRDDLIALALHVDYWDYLGWADPFARPGHTARQKSYARAIGAKMIYTPQLIIEGAERIEGLQTAVIDEQITRHGAESGPVTLHLERAGKMVRIAADTAAPLARALMVQMVRYRPAETMTIERGENAGHTATYHNIVTQWDALGEWTGEAPLSIEARAEGEDPVVVILQEPGPGPIVAAARLR</sequence>
<evidence type="ECO:0000313" key="2">
    <source>
        <dbReference type="EMBL" id="MDR5654519.1"/>
    </source>
</evidence>
<name>A0ABU1FDG9_9RHOB</name>
<feature type="chain" id="PRO_5046745633" evidence="1">
    <location>
        <begin position="25"/>
        <end position="237"/>
    </location>
</feature>
<dbReference type="SUPFAM" id="SSF52833">
    <property type="entry name" value="Thioredoxin-like"/>
    <property type="match status" value="1"/>
</dbReference>
<protein>
    <submittedName>
        <fullName evidence="2">DUF1223 domain-containing protein</fullName>
    </submittedName>
</protein>
<evidence type="ECO:0000313" key="3">
    <source>
        <dbReference type="Proteomes" id="UP001247754"/>
    </source>
</evidence>
<dbReference type="PANTHER" id="PTHR36057:SF1">
    <property type="entry name" value="LIPOPROTEIN LIPID ATTACHMENT SITE-LIKE PROTEIN, PUTATIVE (DUF1223)-RELATED"/>
    <property type="match status" value="1"/>
</dbReference>
<dbReference type="InterPro" id="IPR010634">
    <property type="entry name" value="DUF1223"/>
</dbReference>
<dbReference type="PANTHER" id="PTHR36057">
    <property type="match status" value="1"/>
</dbReference>
<feature type="signal peptide" evidence="1">
    <location>
        <begin position="1"/>
        <end position="24"/>
    </location>
</feature>
<dbReference type="RefSeq" id="WP_310458677.1">
    <property type="nucleotide sequence ID" value="NZ_JAVKPH010000027.1"/>
</dbReference>
<keyword evidence="3" id="KW-1185">Reference proteome</keyword>
<keyword evidence="1" id="KW-0732">Signal</keyword>
<reference evidence="2 3" key="1">
    <citation type="submission" date="2023-09" db="EMBL/GenBank/DDBJ databases">
        <title>Xinfangfangia sedmenti sp. nov., isolated the sedment.</title>
        <authorList>
            <person name="Xu L."/>
        </authorList>
    </citation>
    <scope>NUCLEOTIDE SEQUENCE [LARGE SCALE GENOMIC DNA]</scope>
    <source>
        <strain evidence="2 3">LG-4</strain>
    </source>
</reference>
<dbReference type="EMBL" id="JAVKPH010000027">
    <property type="protein sequence ID" value="MDR5654519.1"/>
    <property type="molecule type" value="Genomic_DNA"/>
</dbReference>
<accession>A0ABU1FDG9</accession>
<organism evidence="2 3">
    <name type="scientific">Ruixingdingia sedimenti</name>
    <dbReference type="NCBI Taxonomy" id="3073604"/>
    <lineage>
        <taxon>Bacteria</taxon>
        <taxon>Pseudomonadati</taxon>
        <taxon>Pseudomonadota</taxon>
        <taxon>Alphaproteobacteria</taxon>
        <taxon>Rhodobacterales</taxon>
        <taxon>Paracoccaceae</taxon>
        <taxon>Ruixingdingia</taxon>
    </lineage>
</organism>